<organism evidence="8 9">
    <name type="scientific">Talaromyces proteolyticus</name>
    <dbReference type="NCBI Taxonomy" id="1131652"/>
    <lineage>
        <taxon>Eukaryota</taxon>
        <taxon>Fungi</taxon>
        <taxon>Dikarya</taxon>
        <taxon>Ascomycota</taxon>
        <taxon>Pezizomycotina</taxon>
        <taxon>Eurotiomycetes</taxon>
        <taxon>Eurotiomycetidae</taxon>
        <taxon>Eurotiales</taxon>
        <taxon>Trichocomaceae</taxon>
        <taxon>Talaromyces</taxon>
        <taxon>Talaromyces sect. Bacilispori</taxon>
    </lineage>
</organism>
<evidence type="ECO:0000259" key="7">
    <source>
        <dbReference type="PROSITE" id="PS50048"/>
    </source>
</evidence>
<dbReference type="PROSITE" id="PS00463">
    <property type="entry name" value="ZN2_CY6_FUNGAL_1"/>
    <property type="match status" value="1"/>
</dbReference>
<dbReference type="GO" id="GO:0000978">
    <property type="term" value="F:RNA polymerase II cis-regulatory region sequence-specific DNA binding"/>
    <property type="evidence" value="ECO:0007669"/>
    <property type="project" value="TreeGrafter"/>
</dbReference>
<dbReference type="PANTHER" id="PTHR47424:SF5">
    <property type="entry name" value="ZN(II)2CYS6 TRANSCRIPTION FACTOR (EUROFUNG)"/>
    <property type="match status" value="1"/>
</dbReference>
<dbReference type="Gene3D" id="4.10.240.10">
    <property type="entry name" value="Zn(2)-C6 fungal-type DNA-binding domain"/>
    <property type="match status" value="1"/>
</dbReference>
<dbReference type="GO" id="GO:0000981">
    <property type="term" value="F:DNA-binding transcription factor activity, RNA polymerase II-specific"/>
    <property type="evidence" value="ECO:0007669"/>
    <property type="project" value="InterPro"/>
</dbReference>
<dbReference type="InterPro" id="IPR007219">
    <property type="entry name" value="XnlR_reg_dom"/>
</dbReference>
<dbReference type="GO" id="GO:0008270">
    <property type="term" value="F:zinc ion binding"/>
    <property type="evidence" value="ECO:0007669"/>
    <property type="project" value="InterPro"/>
</dbReference>
<keyword evidence="5" id="KW-0539">Nucleus</keyword>
<dbReference type="InterPro" id="IPR001138">
    <property type="entry name" value="Zn2Cys6_DnaBD"/>
</dbReference>
<feature type="domain" description="Zn(2)-C6 fungal-type" evidence="7">
    <location>
        <begin position="34"/>
        <end position="63"/>
    </location>
</feature>
<dbReference type="Proteomes" id="UP001201262">
    <property type="component" value="Unassembled WGS sequence"/>
</dbReference>
<evidence type="ECO:0000313" key="9">
    <source>
        <dbReference type="Proteomes" id="UP001201262"/>
    </source>
</evidence>
<evidence type="ECO:0000256" key="6">
    <source>
        <dbReference type="SAM" id="MobiDB-lite"/>
    </source>
</evidence>
<protein>
    <submittedName>
        <fullName evidence="8">Fungal-specific transcription factor domain-containing protein</fullName>
    </submittedName>
</protein>
<sequence>MVEGTTSRDRSNQQDVARNARPTKGRRNPYTQIACEECRRRKIKCNGDKPCRRCGNLKLNCHYFANIKAPEQIVLSHSEDRDVAALKLQISSLQVELQSVLAQVRLSKHGRSPGSDDANSPPESALKQSSSISISNTDANDTLRHRDCLYHGPASAVFPYDIVRNNLQSMGIMDSPASASNALEFYSANELKTTQKEQDPLRLLSRGEALHLCELFAEEANIMYPFLDMDKLKSQIEIIFSNTHSKVTIPTQKYEGLSVDELDVVILMLAVSLVIESGGESEVGRSLFLFTKDRLKNKIWSPITLTGIKSLVLAGRYYFYSYEDERQAWRTIGIAARQCLELGLHRTEAYSTMSPEDADSARILFWSIFTLDRRWSFGTGLPFAIQEEDIDSSLPEPDATCFYLKTMIPYCRIGSRVWFSGLGTGNLSKLRADSMKQLDLQVLEWQKHIPEILQCPNPYSTDSDKRPGLRNLQVQIYVRTNIMRVLVYRPVLYSAQNIAENKKLADLCLYLAKDTIRVLYQMNKINGIYDTRQALFSFFILSSFAVILLACFHAPADFCACVQEEVSMALELIRGLDAKSRVAKRLWKVIEDLRDVGEGLGIFFPPKTSGQQGKDHAAPEVHESLGSHQPPALVFRGDEMPATGLQMSDELTGLLEATGVYNFPPAGSVEEDHSSLSSHSNKQSDINQASVRGWGNVDELFEIMDPLFQNS</sequence>
<evidence type="ECO:0000256" key="5">
    <source>
        <dbReference type="ARBA" id="ARBA00023242"/>
    </source>
</evidence>
<dbReference type="AlphaFoldDB" id="A0AAD4Q5J2"/>
<keyword evidence="9" id="KW-1185">Reference proteome</keyword>
<dbReference type="InterPro" id="IPR051127">
    <property type="entry name" value="Fungal_SecMet_Regulators"/>
</dbReference>
<dbReference type="CDD" id="cd00067">
    <property type="entry name" value="GAL4"/>
    <property type="match status" value="1"/>
</dbReference>
<evidence type="ECO:0000313" key="8">
    <source>
        <dbReference type="EMBL" id="KAH8704226.1"/>
    </source>
</evidence>
<dbReference type="CDD" id="cd12148">
    <property type="entry name" value="fungal_TF_MHR"/>
    <property type="match status" value="1"/>
</dbReference>
<dbReference type="GO" id="GO:0000435">
    <property type="term" value="P:positive regulation of transcription from RNA polymerase II promoter by galactose"/>
    <property type="evidence" value="ECO:0007669"/>
    <property type="project" value="TreeGrafter"/>
</dbReference>
<feature type="region of interest" description="Disordered" evidence="6">
    <location>
        <begin position="666"/>
        <end position="689"/>
    </location>
</feature>
<feature type="region of interest" description="Disordered" evidence="6">
    <location>
        <begin position="1"/>
        <end position="27"/>
    </location>
</feature>
<evidence type="ECO:0000256" key="4">
    <source>
        <dbReference type="ARBA" id="ARBA00023163"/>
    </source>
</evidence>
<dbReference type="SMART" id="SM00906">
    <property type="entry name" value="Fungal_trans"/>
    <property type="match status" value="1"/>
</dbReference>
<dbReference type="GO" id="GO:0005634">
    <property type="term" value="C:nucleus"/>
    <property type="evidence" value="ECO:0007669"/>
    <property type="project" value="TreeGrafter"/>
</dbReference>
<dbReference type="SUPFAM" id="SSF57701">
    <property type="entry name" value="Zn2/Cys6 DNA-binding domain"/>
    <property type="match status" value="1"/>
</dbReference>
<evidence type="ECO:0000256" key="2">
    <source>
        <dbReference type="ARBA" id="ARBA00023015"/>
    </source>
</evidence>
<feature type="region of interest" description="Disordered" evidence="6">
    <location>
        <begin position="108"/>
        <end position="133"/>
    </location>
</feature>
<feature type="compositionally biased region" description="Polar residues" evidence="6">
    <location>
        <begin position="117"/>
        <end position="128"/>
    </location>
</feature>
<dbReference type="PROSITE" id="PS50048">
    <property type="entry name" value="ZN2_CY6_FUNGAL_2"/>
    <property type="match status" value="1"/>
</dbReference>
<dbReference type="GO" id="GO:0006351">
    <property type="term" value="P:DNA-templated transcription"/>
    <property type="evidence" value="ECO:0007669"/>
    <property type="project" value="InterPro"/>
</dbReference>
<dbReference type="GeneID" id="70243229"/>
<comment type="caution">
    <text evidence="8">The sequence shown here is derived from an EMBL/GenBank/DDBJ whole genome shotgun (WGS) entry which is preliminary data.</text>
</comment>
<name>A0AAD4Q5J2_9EURO</name>
<gene>
    <name evidence="8" type="ORF">BGW36DRAFT_335515</name>
</gene>
<evidence type="ECO:0000256" key="1">
    <source>
        <dbReference type="ARBA" id="ARBA00022723"/>
    </source>
</evidence>
<proteinExistence type="predicted"/>
<evidence type="ECO:0000256" key="3">
    <source>
        <dbReference type="ARBA" id="ARBA00023125"/>
    </source>
</evidence>
<keyword evidence="3" id="KW-0238">DNA-binding</keyword>
<dbReference type="SMART" id="SM00066">
    <property type="entry name" value="GAL4"/>
    <property type="match status" value="1"/>
</dbReference>
<keyword evidence="4" id="KW-0804">Transcription</keyword>
<feature type="compositionally biased region" description="Basic and acidic residues" evidence="6">
    <location>
        <begin position="1"/>
        <end position="12"/>
    </location>
</feature>
<dbReference type="EMBL" id="JAJTJA010000002">
    <property type="protein sequence ID" value="KAH8704226.1"/>
    <property type="molecule type" value="Genomic_DNA"/>
</dbReference>
<dbReference type="RefSeq" id="XP_046077244.1">
    <property type="nucleotide sequence ID" value="XM_046212942.1"/>
</dbReference>
<reference evidence="8" key="1">
    <citation type="submission" date="2021-12" db="EMBL/GenBank/DDBJ databases">
        <title>Convergent genome expansion in fungi linked to evolution of root-endophyte symbiosis.</title>
        <authorList>
            <consortium name="DOE Joint Genome Institute"/>
            <person name="Ke Y.-H."/>
            <person name="Bonito G."/>
            <person name="Liao H.-L."/>
            <person name="Looney B."/>
            <person name="Rojas-Flechas A."/>
            <person name="Nash J."/>
            <person name="Hameed K."/>
            <person name="Schadt C."/>
            <person name="Martin F."/>
            <person name="Crous P.W."/>
            <person name="Miettinen O."/>
            <person name="Magnuson J.K."/>
            <person name="Labbe J."/>
            <person name="Jacobson D."/>
            <person name="Doktycz M.J."/>
            <person name="Veneault-Fourrey C."/>
            <person name="Kuo A."/>
            <person name="Mondo S."/>
            <person name="Calhoun S."/>
            <person name="Riley R."/>
            <person name="Ohm R."/>
            <person name="LaButti K."/>
            <person name="Andreopoulos B."/>
            <person name="Pangilinan J."/>
            <person name="Nolan M."/>
            <person name="Tritt A."/>
            <person name="Clum A."/>
            <person name="Lipzen A."/>
            <person name="Daum C."/>
            <person name="Barry K."/>
            <person name="Grigoriev I.V."/>
            <person name="Vilgalys R."/>
        </authorList>
    </citation>
    <scope>NUCLEOTIDE SEQUENCE</scope>
    <source>
        <strain evidence="8">PMI_201</strain>
    </source>
</reference>
<dbReference type="Pfam" id="PF00172">
    <property type="entry name" value="Zn_clus"/>
    <property type="match status" value="1"/>
</dbReference>
<dbReference type="Pfam" id="PF04082">
    <property type="entry name" value="Fungal_trans"/>
    <property type="match status" value="1"/>
</dbReference>
<accession>A0AAD4Q5J2</accession>
<dbReference type="InterPro" id="IPR036864">
    <property type="entry name" value="Zn2-C6_fun-type_DNA-bd_sf"/>
</dbReference>
<dbReference type="PANTHER" id="PTHR47424">
    <property type="entry name" value="REGULATORY PROTEIN GAL4"/>
    <property type="match status" value="1"/>
</dbReference>
<keyword evidence="1" id="KW-0479">Metal-binding</keyword>
<keyword evidence="2" id="KW-0805">Transcription regulation</keyword>